<sequence length="69" mass="7629">MSVGTNIKRLREAREMTQEELAEAVNVSRVMIAQIERDSRCPTVILGNTIAQALGCDILQLLEADKEVS</sequence>
<evidence type="ECO:0000256" key="1">
    <source>
        <dbReference type="ARBA" id="ARBA00023015"/>
    </source>
</evidence>
<reference evidence="5" key="1">
    <citation type="journal article" date="2021" name="Proc. Natl. Acad. Sci. U.S.A.">
        <title>A Catalog of Tens of Thousands of Viruses from Human Metagenomes Reveals Hidden Associations with Chronic Diseases.</title>
        <authorList>
            <person name="Tisza M.J."/>
            <person name="Buck C.B."/>
        </authorList>
    </citation>
    <scope>NUCLEOTIDE SEQUENCE</scope>
    <source>
        <strain evidence="5">CtkKt3</strain>
    </source>
</reference>
<proteinExistence type="predicted"/>
<dbReference type="InterPro" id="IPR010982">
    <property type="entry name" value="Lambda_DNA-bd_dom_sf"/>
</dbReference>
<evidence type="ECO:0000256" key="3">
    <source>
        <dbReference type="ARBA" id="ARBA00023163"/>
    </source>
</evidence>
<dbReference type="InterPro" id="IPR001387">
    <property type="entry name" value="Cro/C1-type_HTH"/>
</dbReference>
<dbReference type="PANTHER" id="PTHR46797:SF23">
    <property type="entry name" value="HTH-TYPE TRANSCRIPTIONAL REGULATOR SUTR"/>
    <property type="match status" value="1"/>
</dbReference>
<dbReference type="EMBL" id="BK016169">
    <property type="protein sequence ID" value="DAF99596.1"/>
    <property type="molecule type" value="Genomic_DNA"/>
</dbReference>
<name>A0A8S5UYT4_9CAUD</name>
<dbReference type="PANTHER" id="PTHR46797">
    <property type="entry name" value="HTH-TYPE TRANSCRIPTIONAL REGULATOR"/>
    <property type="match status" value="1"/>
</dbReference>
<dbReference type="CDD" id="cd00093">
    <property type="entry name" value="HTH_XRE"/>
    <property type="match status" value="1"/>
</dbReference>
<dbReference type="SUPFAM" id="SSF47413">
    <property type="entry name" value="lambda repressor-like DNA-binding domains"/>
    <property type="match status" value="1"/>
</dbReference>
<accession>A0A8S5UYT4</accession>
<protein>
    <submittedName>
        <fullName evidence="5">Helix-turn-helix XRE-family like protein</fullName>
    </submittedName>
</protein>
<dbReference type="PROSITE" id="PS50943">
    <property type="entry name" value="HTH_CROC1"/>
    <property type="match status" value="1"/>
</dbReference>
<evidence type="ECO:0000313" key="5">
    <source>
        <dbReference type="EMBL" id="DAF99596.1"/>
    </source>
</evidence>
<dbReference type="InterPro" id="IPR050807">
    <property type="entry name" value="TransReg_Diox_bact_type"/>
</dbReference>
<dbReference type="Gene3D" id="1.10.260.40">
    <property type="entry name" value="lambda repressor-like DNA-binding domains"/>
    <property type="match status" value="1"/>
</dbReference>
<keyword evidence="1" id="KW-0805">Transcription regulation</keyword>
<evidence type="ECO:0000259" key="4">
    <source>
        <dbReference type="PROSITE" id="PS50943"/>
    </source>
</evidence>
<keyword evidence="3" id="KW-0804">Transcription</keyword>
<dbReference type="Pfam" id="PF01381">
    <property type="entry name" value="HTH_3"/>
    <property type="match status" value="1"/>
</dbReference>
<dbReference type="GO" id="GO:0003677">
    <property type="term" value="F:DNA binding"/>
    <property type="evidence" value="ECO:0007669"/>
    <property type="project" value="UniProtKB-KW"/>
</dbReference>
<dbReference type="GO" id="GO:0003700">
    <property type="term" value="F:DNA-binding transcription factor activity"/>
    <property type="evidence" value="ECO:0007669"/>
    <property type="project" value="TreeGrafter"/>
</dbReference>
<keyword evidence="2" id="KW-0238">DNA-binding</keyword>
<evidence type="ECO:0000256" key="2">
    <source>
        <dbReference type="ARBA" id="ARBA00023125"/>
    </source>
</evidence>
<feature type="domain" description="HTH cro/C1-type" evidence="4">
    <location>
        <begin position="7"/>
        <end position="61"/>
    </location>
</feature>
<dbReference type="SMART" id="SM00530">
    <property type="entry name" value="HTH_XRE"/>
    <property type="match status" value="1"/>
</dbReference>
<organism evidence="5">
    <name type="scientific">Siphoviridae sp. ctkKt3</name>
    <dbReference type="NCBI Taxonomy" id="2825642"/>
    <lineage>
        <taxon>Viruses</taxon>
        <taxon>Duplodnaviria</taxon>
        <taxon>Heunggongvirae</taxon>
        <taxon>Uroviricota</taxon>
        <taxon>Caudoviricetes</taxon>
    </lineage>
</organism>